<feature type="transmembrane region" description="Helical" evidence="1">
    <location>
        <begin position="43"/>
        <end position="66"/>
    </location>
</feature>
<keyword evidence="3" id="KW-1185">Reference proteome</keyword>
<accession>A0A3E0DN53</accession>
<dbReference type="OrthoDB" id="6105601at2"/>
<protein>
    <submittedName>
        <fullName evidence="2">Uncharacterized protein</fullName>
    </submittedName>
</protein>
<evidence type="ECO:0000313" key="3">
    <source>
        <dbReference type="Proteomes" id="UP000256542"/>
    </source>
</evidence>
<dbReference type="AlphaFoldDB" id="A0A3E0DN53"/>
<keyword evidence="1" id="KW-1133">Transmembrane helix</keyword>
<proteinExistence type="predicted"/>
<feature type="transmembrane region" description="Helical" evidence="1">
    <location>
        <begin position="12"/>
        <end position="31"/>
    </location>
</feature>
<dbReference type="Proteomes" id="UP000256542">
    <property type="component" value="Unassembled WGS sequence"/>
</dbReference>
<gene>
    <name evidence="2" type="ORF">DFP81_10422</name>
</gene>
<evidence type="ECO:0000313" key="2">
    <source>
        <dbReference type="EMBL" id="REG84143.1"/>
    </source>
</evidence>
<dbReference type="RefSeq" id="WP_115897050.1">
    <property type="nucleotide sequence ID" value="NZ_QUNG01000004.1"/>
</dbReference>
<organism evidence="2 3">
    <name type="scientific">Marinomonas pollencensis</name>
    <dbReference type="NCBI Taxonomy" id="491954"/>
    <lineage>
        <taxon>Bacteria</taxon>
        <taxon>Pseudomonadati</taxon>
        <taxon>Pseudomonadota</taxon>
        <taxon>Gammaproteobacteria</taxon>
        <taxon>Oceanospirillales</taxon>
        <taxon>Oceanospirillaceae</taxon>
        <taxon>Marinomonas</taxon>
    </lineage>
</organism>
<keyword evidence="1" id="KW-0812">Transmembrane</keyword>
<comment type="caution">
    <text evidence="2">The sequence shown here is derived from an EMBL/GenBank/DDBJ whole genome shotgun (WGS) entry which is preliminary data.</text>
</comment>
<keyword evidence="1" id="KW-0472">Membrane</keyword>
<dbReference type="EMBL" id="QUNG01000004">
    <property type="protein sequence ID" value="REG84143.1"/>
    <property type="molecule type" value="Genomic_DNA"/>
</dbReference>
<reference evidence="2 3" key="1">
    <citation type="submission" date="2018-08" db="EMBL/GenBank/DDBJ databases">
        <title>Genomic Encyclopedia of Type Strains, Phase III (KMG-III): the genomes of soil and plant-associated and newly described type strains.</title>
        <authorList>
            <person name="Whitman W."/>
        </authorList>
    </citation>
    <scope>NUCLEOTIDE SEQUENCE [LARGE SCALE GENOMIC DNA]</scope>
    <source>
        <strain evidence="2 3">CECT 7375</strain>
    </source>
</reference>
<sequence>MRIFQSRQWVRGIVAGLVVTQLSACGTLLYPERRGQTSGTIDVGIALLNALGLVFFFIPGVVAFGVDFMTGGIYYPDGRVSTLSEEEMKRISPDHKTIDMNALKQVLAEHDSLDWSEFSATQLNAQPMASHQAMMEALNSPWSSQQKQLAKAY</sequence>
<name>A0A3E0DN53_9GAMM</name>
<evidence type="ECO:0000256" key="1">
    <source>
        <dbReference type="SAM" id="Phobius"/>
    </source>
</evidence>